<dbReference type="Pfam" id="PF18145">
    <property type="entry name" value="SAVED"/>
    <property type="match status" value="1"/>
</dbReference>
<proteinExistence type="predicted"/>
<organism evidence="2 3">
    <name type="scientific">Aurantiacibacter xanthus</name>
    <dbReference type="NCBI Taxonomy" id="1784712"/>
    <lineage>
        <taxon>Bacteria</taxon>
        <taxon>Pseudomonadati</taxon>
        <taxon>Pseudomonadota</taxon>
        <taxon>Alphaproteobacteria</taxon>
        <taxon>Sphingomonadales</taxon>
        <taxon>Erythrobacteraceae</taxon>
        <taxon>Aurantiacibacter</taxon>
    </lineage>
</organism>
<comment type="caution">
    <text evidence="2">The sequence shown here is derived from an EMBL/GenBank/DDBJ whole genome shotgun (WGS) entry which is preliminary data.</text>
</comment>
<keyword evidence="3" id="KW-1185">Reference proteome</keyword>
<evidence type="ECO:0000313" key="3">
    <source>
        <dbReference type="Proteomes" id="UP000265366"/>
    </source>
</evidence>
<name>A0A3A1P475_9SPHN</name>
<dbReference type="OrthoDB" id="5379188at2"/>
<dbReference type="InterPro" id="IPR003615">
    <property type="entry name" value="HNH_nuc"/>
</dbReference>
<accession>A0A3A1P475</accession>
<reference evidence="2 3" key="1">
    <citation type="submission" date="2018-08" db="EMBL/GenBank/DDBJ databases">
        <title>Erythrobacter zhengii sp.nov., a bacterium isolated from deep-sea sediment.</title>
        <authorList>
            <person name="Fang C."/>
            <person name="Wu Y.-H."/>
            <person name="Sun C."/>
            <person name="Wang H."/>
            <person name="Cheng H."/>
            <person name="Meng F.-X."/>
            <person name="Wang C.-S."/>
            <person name="Xu X.-W."/>
        </authorList>
    </citation>
    <scope>NUCLEOTIDE SEQUENCE [LARGE SCALE GENOMIC DNA]</scope>
    <source>
        <strain evidence="2 3">CCTCC AB 2015396</strain>
    </source>
</reference>
<dbReference type="InterPro" id="IPR040836">
    <property type="entry name" value="SAVED"/>
</dbReference>
<dbReference type="NCBIfam" id="NF033611">
    <property type="entry name" value="SAVED"/>
    <property type="match status" value="1"/>
</dbReference>
<dbReference type="AlphaFoldDB" id="A0A3A1P475"/>
<evidence type="ECO:0000313" key="2">
    <source>
        <dbReference type="EMBL" id="RIV87028.1"/>
    </source>
</evidence>
<dbReference type="Proteomes" id="UP000265366">
    <property type="component" value="Unassembled WGS sequence"/>
</dbReference>
<evidence type="ECO:0000259" key="1">
    <source>
        <dbReference type="Pfam" id="PF18145"/>
    </source>
</evidence>
<protein>
    <submittedName>
        <fullName evidence="2">SAVED domain-containing protein</fullName>
    </submittedName>
</protein>
<dbReference type="CDD" id="cd00085">
    <property type="entry name" value="HNHc"/>
    <property type="match status" value="1"/>
</dbReference>
<dbReference type="EMBL" id="QXFM01000082">
    <property type="protein sequence ID" value="RIV87028.1"/>
    <property type="molecule type" value="Genomic_DNA"/>
</dbReference>
<sequence>MTRIIKGKGRAAVRVSEKNRLILWTRAGGNCQYSGCNKPLIGDIISGAEKLNTAYIAHIVAAAPDGPRGDPVRSHTLADDINNLMLLCDVHHRLIDREEVAGHPEARLLEMKTAHEARIALVTAIDADRATHLLHYAARIGEHDCPVSATHSRTAVLPTRYPLGHPLALELKDSSFSENDAAYWQFQHDHLARQFELRVGERLRQGEIRHLSVFAIAPQPLLIQLGSLLSDIADVDVRQISREPKGWVWRENWPPITFLDRRAEPRTAPKVALNLGISATIDDERISSVLGDDIPIWAIEAESPGNDILGRPECLAAFRTLLRQTFASIRLAHGDDAEIHVFPALPVAMAIEVGRVWMPKADLPLILWDERRDQGGFQQRLVIGR</sequence>
<gene>
    <name evidence="2" type="ORF">D2V17_09060</name>
</gene>
<dbReference type="RefSeq" id="WP_119592685.1">
    <property type="nucleotide sequence ID" value="NZ_QXFM01000082.1"/>
</dbReference>
<feature type="domain" description="SMODS-associated and fused to various effectors" evidence="1">
    <location>
        <begin position="192"/>
        <end position="383"/>
    </location>
</feature>